<evidence type="ECO:0000256" key="1">
    <source>
        <dbReference type="ARBA" id="ARBA00022723"/>
    </source>
</evidence>
<dbReference type="PANTHER" id="PTHR31992">
    <property type="entry name" value="DOF ZINC FINGER PROTEIN DOF1.4-RELATED"/>
    <property type="match status" value="1"/>
</dbReference>
<keyword evidence="5 8" id="KW-0238">DNA-binding</keyword>
<sequence length="260" mass="27775">MEGISANSSCTARPVLEKKARPQEQLNCPRCNSTNTKFCYYNNYSLTQPRYFCKTCRRYWTEGGSLRNVPVGGGSRKNKKIISSSKVPDLNPPSLAAQNPNNKMMQGGGHDLNLAFPAMENFHHHALSAYVEIPKLETGGGGGGGDGSSSTAAAAPSSLSAIEGGLNNIPYVHSSLMPNSNALYPSGFPMQEIKPSLGFSLVDGLGSNGGQVENNDNQIKHHHHHQLSAAGVELDQNNKQQAGNNSTGYWTGIIGEGSSW</sequence>
<evidence type="ECO:0000256" key="6">
    <source>
        <dbReference type="ARBA" id="ARBA00023163"/>
    </source>
</evidence>
<keyword evidence="7 8" id="KW-0539">Nucleus</keyword>
<dbReference type="GO" id="GO:0005634">
    <property type="term" value="C:nucleus"/>
    <property type="evidence" value="ECO:0007669"/>
    <property type="project" value="UniProtKB-SubCell"/>
</dbReference>
<evidence type="ECO:0000256" key="3">
    <source>
        <dbReference type="ARBA" id="ARBA00022833"/>
    </source>
</evidence>
<dbReference type="GO" id="GO:0003677">
    <property type="term" value="F:DNA binding"/>
    <property type="evidence" value="ECO:0007669"/>
    <property type="project" value="UniProtKB-UniRule"/>
</dbReference>
<evidence type="ECO:0000256" key="7">
    <source>
        <dbReference type="ARBA" id="ARBA00023242"/>
    </source>
</evidence>
<dbReference type="Pfam" id="PF02701">
    <property type="entry name" value="Zn_ribbon_Dof"/>
    <property type="match status" value="1"/>
</dbReference>
<keyword evidence="1 9" id="KW-0479">Metal-binding</keyword>
<comment type="function">
    <text evidence="9">Transcription factor that binds specifically to a 5'-AA[AG]G-3' consensus core sequence.</text>
</comment>
<keyword evidence="4 9" id="KW-0805">Transcription regulation</keyword>
<feature type="domain" description="Dof-type" evidence="11">
    <location>
        <begin position="26"/>
        <end position="80"/>
    </location>
</feature>
<keyword evidence="13" id="KW-1185">Reference proteome</keyword>
<dbReference type="InterPro" id="IPR003851">
    <property type="entry name" value="Znf_Dof"/>
</dbReference>
<dbReference type="PROSITE" id="PS50884">
    <property type="entry name" value="ZF_DOF_2"/>
    <property type="match status" value="1"/>
</dbReference>
<evidence type="ECO:0000256" key="10">
    <source>
        <dbReference type="SAM" id="MobiDB-lite"/>
    </source>
</evidence>
<evidence type="ECO:0000313" key="13">
    <source>
        <dbReference type="Proteomes" id="UP000289738"/>
    </source>
</evidence>
<evidence type="ECO:0000256" key="4">
    <source>
        <dbReference type="ARBA" id="ARBA00023015"/>
    </source>
</evidence>
<evidence type="ECO:0000259" key="11">
    <source>
        <dbReference type="PROSITE" id="PS50884"/>
    </source>
</evidence>
<dbReference type="EMBL" id="SDMP01000016">
    <property type="protein sequence ID" value="RYR02707.1"/>
    <property type="molecule type" value="Genomic_DNA"/>
</dbReference>
<keyword evidence="2 8" id="KW-0863">Zinc-finger</keyword>
<keyword evidence="6 9" id="KW-0804">Transcription</keyword>
<dbReference type="PROSITE" id="PS01361">
    <property type="entry name" value="ZF_DOF_1"/>
    <property type="match status" value="1"/>
</dbReference>
<evidence type="ECO:0000313" key="12">
    <source>
        <dbReference type="EMBL" id="RYR02707.1"/>
    </source>
</evidence>
<dbReference type="AlphaFoldDB" id="A0A444YLD5"/>
<keyword evidence="3 9" id="KW-0862">Zinc</keyword>
<organism evidence="12 13">
    <name type="scientific">Arachis hypogaea</name>
    <name type="common">Peanut</name>
    <dbReference type="NCBI Taxonomy" id="3818"/>
    <lineage>
        <taxon>Eukaryota</taxon>
        <taxon>Viridiplantae</taxon>
        <taxon>Streptophyta</taxon>
        <taxon>Embryophyta</taxon>
        <taxon>Tracheophyta</taxon>
        <taxon>Spermatophyta</taxon>
        <taxon>Magnoliopsida</taxon>
        <taxon>eudicotyledons</taxon>
        <taxon>Gunneridae</taxon>
        <taxon>Pentapetalae</taxon>
        <taxon>rosids</taxon>
        <taxon>fabids</taxon>
        <taxon>Fabales</taxon>
        <taxon>Fabaceae</taxon>
        <taxon>Papilionoideae</taxon>
        <taxon>50 kb inversion clade</taxon>
        <taxon>dalbergioids sensu lato</taxon>
        <taxon>Dalbergieae</taxon>
        <taxon>Pterocarpus clade</taxon>
        <taxon>Arachis</taxon>
    </lineage>
</organism>
<evidence type="ECO:0000256" key="9">
    <source>
        <dbReference type="RuleBase" id="RU369094"/>
    </source>
</evidence>
<protein>
    <recommendedName>
        <fullName evidence="9">Dof zinc finger protein</fullName>
    </recommendedName>
</protein>
<dbReference type="GO" id="GO:0003700">
    <property type="term" value="F:DNA-binding transcription factor activity"/>
    <property type="evidence" value="ECO:0007669"/>
    <property type="project" value="UniProtKB-UniRule"/>
</dbReference>
<feature type="region of interest" description="Disordered" evidence="10">
    <location>
        <begin position="69"/>
        <end position="92"/>
    </location>
</feature>
<proteinExistence type="predicted"/>
<dbReference type="PANTHER" id="PTHR31992:SF241">
    <property type="entry name" value="DOF ZINC FINGER PROTEIN"/>
    <property type="match status" value="1"/>
</dbReference>
<reference evidence="12 13" key="1">
    <citation type="submission" date="2019-01" db="EMBL/GenBank/DDBJ databases">
        <title>Sequencing of cultivated peanut Arachis hypogaea provides insights into genome evolution and oil improvement.</title>
        <authorList>
            <person name="Chen X."/>
        </authorList>
    </citation>
    <scope>NUCLEOTIDE SEQUENCE [LARGE SCALE GENOMIC DNA]</scope>
    <source>
        <strain evidence="13">cv. Fuhuasheng</strain>
        <tissue evidence="12">Leaves</tissue>
    </source>
</reference>
<dbReference type="InterPro" id="IPR045174">
    <property type="entry name" value="Dof"/>
</dbReference>
<evidence type="ECO:0000256" key="2">
    <source>
        <dbReference type="ARBA" id="ARBA00022771"/>
    </source>
</evidence>
<dbReference type="Proteomes" id="UP000289738">
    <property type="component" value="Chromosome B06"/>
</dbReference>
<comment type="subcellular location">
    <subcellularLocation>
        <location evidence="8 9">Nucleus</location>
    </subcellularLocation>
</comment>
<accession>A0A444YLD5</accession>
<evidence type="ECO:0000256" key="8">
    <source>
        <dbReference type="PROSITE-ProRule" id="PRU00071"/>
    </source>
</evidence>
<gene>
    <name evidence="12" type="ORF">Ahy_B06g081511</name>
</gene>
<evidence type="ECO:0000256" key="5">
    <source>
        <dbReference type="ARBA" id="ARBA00023125"/>
    </source>
</evidence>
<dbReference type="GO" id="GO:0008270">
    <property type="term" value="F:zinc ion binding"/>
    <property type="evidence" value="ECO:0007669"/>
    <property type="project" value="UniProtKB-KW"/>
</dbReference>
<name>A0A444YLD5_ARAHY</name>
<comment type="caution">
    <text evidence="12">The sequence shown here is derived from an EMBL/GenBank/DDBJ whole genome shotgun (WGS) entry which is preliminary data.</text>
</comment>